<keyword evidence="3 5" id="KW-0547">Nucleotide-binding</keyword>
<dbReference type="OrthoDB" id="9805030at2"/>
<dbReference type="KEGG" id="cart:PA27867_2940"/>
<accession>A0A1B1BMK6</accession>
<evidence type="ECO:0000256" key="5">
    <source>
        <dbReference type="HAMAP-Rule" id="MF_00235"/>
    </source>
</evidence>
<dbReference type="EMBL" id="CP016282">
    <property type="protein sequence ID" value="ANP73877.1"/>
    <property type="molecule type" value="Genomic_DNA"/>
</dbReference>
<evidence type="ECO:0000256" key="1">
    <source>
        <dbReference type="ARBA" id="ARBA00022679"/>
    </source>
</evidence>
<protein>
    <recommendedName>
        <fullName evidence="5 7">Adenylate kinase</fullName>
        <shortName evidence="5">AK</shortName>
        <ecNumber evidence="5 7">2.7.4.3</ecNumber>
    </recommendedName>
    <alternativeName>
        <fullName evidence="5">ATP-AMP transphosphorylase</fullName>
    </alternativeName>
    <alternativeName>
        <fullName evidence="5">ATP:AMP phosphotransferase</fullName>
    </alternativeName>
    <alternativeName>
        <fullName evidence="5">Adenylate monophosphate kinase</fullName>
    </alternativeName>
</protein>
<dbReference type="PRINTS" id="PR00094">
    <property type="entry name" value="ADENYLTKNASE"/>
</dbReference>
<dbReference type="HAMAP" id="MF_00235">
    <property type="entry name" value="Adenylate_kinase_Adk"/>
    <property type="match status" value="1"/>
</dbReference>
<comment type="similarity">
    <text evidence="5 6">Belongs to the adenylate kinase family.</text>
</comment>
<keyword evidence="4 5" id="KW-0418">Kinase</keyword>
<keyword evidence="5 7" id="KW-0067">ATP-binding</keyword>
<evidence type="ECO:0000313" key="8">
    <source>
        <dbReference type="EMBL" id="ANP73877.1"/>
    </source>
</evidence>
<feature type="binding site" evidence="5">
    <location>
        <position position="134"/>
    </location>
    <ligand>
        <name>AMP</name>
        <dbReference type="ChEBI" id="CHEBI:456215"/>
    </ligand>
</feature>
<keyword evidence="5" id="KW-0963">Cytoplasm</keyword>
<keyword evidence="1 5" id="KW-0808">Transferase</keyword>
<dbReference type="NCBIfam" id="NF011104">
    <property type="entry name" value="PRK14531.1"/>
    <property type="match status" value="1"/>
</dbReference>
<comment type="domain">
    <text evidence="5">Consists of three domains, a large central CORE domain and two small peripheral domains, NMPbind and LID, which undergo movements during catalysis. The LID domain closes over the site of phosphoryl transfer upon ATP binding. Assembling and dissambling the active center during each catalytic cycle provides an effective means to prevent ATP hydrolysis.</text>
</comment>
<keyword evidence="2 5" id="KW-0545">Nucleotide biosynthesis</keyword>
<dbReference type="Pfam" id="PF00406">
    <property type="entry name" value="ADK"/>
    <property type="match status" value="1"/>
</dbReference>
<dbReference type="InterPro" id="IPR033690">
    <property type="entry name" value="Adenylat_kinase_CS"/>
</dbReference>
<comment type="caution">
    <text evidence="5">Lacks conserved residue(s) required for the propagation of feature annotation.</text>
</comment>
<feature type="binding site" evidence="5">
    <location>
        <begin position="58"/>
        <end position="60"/>
    </location>
    <ligand>
        <name>AMP</name>
        <dbReference type="ChEBI" id="CHEBI:456215"/>
    </ligand>
</feature>
<comment type="catalytic activity">
    <reaction evidence="5 7">
        <text>AMP + ATP = 2 ADP</text>
        <dbReference type="Rhea" id="RHEA:12973"/>
        <dbReference type="ChEBI" id="CHEBI:30616"/>
        <dbReference type="ChEBI" id="CHEBI:456215"/>
        <dbReference type="ChEBI" id="CHEBI:456216"/>
        <dbReference type="EC" id="2.7.4.3"/>
    </reaction>
</comment>
<feature type="binding site" evidence="5">
    <location>
        <position position="173"/>
    </location>
    <ligand>
        <name>ATP</name>
        <dbReference type="ChEBI" id="CHEBI:30616"/>
    </ligand>
</feature>
<dbReference type="Gene3D" id="3.40.50.300">
    <property type="entry name" value="P-loop containing nucleotide triphosphate hydrolases"/>
    <property type="match status" value="1"/>
</dbReference>
<evidence type="ECO:0000256" key="3">
    <source>
        <dbReference type="ARBA" id="ARBA00022741"/>
    </source>
</evidence>
<dbReference type="Proteomes" id="UP000092582">
    <property type="component" value="Chromosome 1"/>
</dbReference>
<evidence type="ECO:0000313" key="9">
    <source>
        <dbReference type="Proteomes" id="UP000092582"/>
    </source>
</evidence>
<evidence type="ECO:0000256" key="4">
    <source>
        <dbReference type="ARBA" id="ARBA00022777"/>
    </source>
</evidence>
<dbReference type="PATRIC" id="fig|670052.7.peg.3023"/>
<reference evidence="8 9" key="1">
    <citation type="submission" date="2016-06" db="EMBL/GenBank/DDBJ databases">
        <title>Genome sequencing of Cryobacterium arcticum PAMC 27867.</title>
        <authorList>
            <person name="Lee J."/>
            <person name="Kim O.-S."/>
        </authorList>
    </citation>
    <scope>NUCLEOTIDE SEQUENCE [LARGE SCALE GENOMIC DNA]</scope>
    <source>
        <strain evidence="8 9">PAMC 27867</strain>
    </source>
</reference>
<comment type="function">
    <text evidence="5">Catalyzes the reversible transfer of the terminal phosphate group between ATP and AMP. Plays an important role in cellular energy homeostasis and in adenine nucleotide metabolism.</text>
</comment>
<dbReference type="PROSITE" id="PS00113">
    <property type="entry name" value="ADENYLATE_KINASE"/>
    <property type="match status" value="1"/>
</dbReference>
<feature type="binding site" evidence="5">
    <location>
        <position position="37"/>
    </location>
    <ligand>
        <name>AMP</name>
        <dbReference type="ChEBI" id="CHEBI:456215"/>
    </ligand>
</feature>
<feature type="binding site" evidence="5">
    <location>
        <begin position="86"/>
        <end position="89"/>
    </location>
    <ligand>
        <name>AMP</name>
        <dbReference type="ChEBI" id="CHEBI:456215"/>
    </ligand>
</feature>
<dbReference type="GO" id="GO:0005524">
    <property type="term" value="F:ATP binding"/>
    <property type="evidence" value="ECO:0007669"/>
    <property type="project" value="UniProtKB-UniRule"/>
</dbReference>
<dbReference type="RefSeq" id="WP_066597594.1">
    <property type="nucleotide sequence ID" value="NZ_CP016282.1"/>
</dbReference>
<evidence type="ECO:0000256" key="6">
    <source>
        <dbReference type="RuleBase" id="RU003330"/>
    </source>
</evidence>
<dbReference type="GO" id="GO:0044209">
    <property type="term" value="P:AMP salvage"/>
    <property type="evidence" value="ECO:0007669"/>
    <property type="project" value="UniProtKB-UniRule"/>
</dbReference>
<dbReference type="CDD" id="cd01428">
    <property type="entry name" value="ADK"/>
    <property type="match status" value="1"/>
</dbReference>
<dbReference type="PANTHER" id="PTHR23359">
    <property type="entry name" value="NUCLEOTIDE KINASE"/>
    <property type="match status" value="1"/>
</dbReference>
<feature type="binding site" evidence="5">
    <location>
        <position position="128"/>
    </location>
    <ligand>
        <name>ATP</name>
        <dbReference type="ChEBI" id="CHEBI:30616"/>
    </ligand>
</feature>
<comment type="subunit">
    <text evidence="5 7">Monomer.</text>
</comment>
<feature type="binding site" evidence="5">
    <location>
        <position position="32"/>
    </location>
    <ligand>
        <name>AMP</name>
        <dbReference type="ChEBI" id="CHEBI:456215"/>
    </ligand>
</feature>
<name>A0A1B1BMK6_9MICO</name>
<dbReference type="InterPro" id="IPR000850">
    <property type="entry name" value="Adenylat/UMP-CMP_kin"/>
</dbReference>
<dbReference type="SUPFAM" id="SSF52540">
    <property type="entry name" value="P-loop containing nucleoside triphosphate hydrolases"/>
    <property type="match status" value="1"/>
</dbReference>
<dbReference type="UniPathway" id="UPA00588">
    <property type="reaction ID" value="UER00649"/>
</dbReference>
<feature type="binding site" evidence="5">
    <location>
        <position position="93"/>
    </location>
    <ligand>
        <name>AMP</name>
        <dbReference type="ChEBI" id="CHEBI:456215"/>
    </ligand>
</feature>
<dbReference type="GO" id="GO:0005737">
    <property type="term" value="C:cytoplasm"/>
    <property type="evidence" value="ECO:0007669"/>
    <property type="project" value="UniProtKB-SubCell"/>
</dbReference>
<dbReference type="AlphaFoldDB" id="A0A1B1BMK6"/>
<dbReference type="NCBIfam" id="NF011105">
    <property type="entry name" value="PRK14532.1"/>
    <property type="match status" value="1"/>
</dbReference>
<dbReference type="NCBIfam" id="NF001381">
    <property type="entry name" value="PRK00279.1-3"/>
    <property type="match status" value="1"/>
</dbReference>
<sequence>MTRLLVIGPPGAGKGTQAVRLAEAFGVPAISTGDIFRFNVKNETELGVQVKAFIEAGKYVPDSLTNEIVADRLKEPDALQGFLLDGYPRTTDQVLELDRLLDAEGTSLDAVVQIVADTDEVVARLLKRAAEQGRADDTADVIRHRLEVYEEQTAPLIDLYDKRGVVVTIDGLGAVDQVTDRIVAALAERGLHAVGPTDAVAASA</sequence>
<proteinExistence type="inferred from homology"/>
<dbReference type="GO" id="GO:0004017">
    <property type="term" value="F:AMP kinase activity"/>
    <property type="evidence" value="ECO:0007669"/>
    <property type="project" value="UniProtKB-UniRule"/>
</dbReference>
<feature type="binding site" evidence="5">
    <location>
        <position position="145"/>
    </location>
    <ligand>
        <name>AMP</name>
        <dbReference type="ChEBI" id="CHEBI:456215"/>
    </ligand>
</feature>
<keyword evidence="9" id="KW-1185">Reference proteome</keyword>
<dbReference type="STRING" id="670052.PA27867_2940"/>
<dbReference type="EC" id="2.7.4.3" evidence="5 7"/>
<dbReference type="NCBIfam" id="NF011100">
    <property type="entry name" value="PRK14527.1"/>
    <property type="match status" value="1"/>
</dbReference>
<comment type="subcellular location">
    <subcellularLocation>
        <location evidence="5 7">Cytoplasm</location>
    </subcellularLocation>
</comment>
<organism evidence="8 9">
    <name type="scientific">Cryobacterium arcticum</name>
    <dbReference type="NCBI Taxonomy" id="670052"/>
    <lineage>
        <taxon>Bacteria</taxon>
        <taxon>Bacillati</taxon>
        <taxon>Actinomycetota</taxon>
        <taxon>Actinomycetes</taxon>
        <taxon>Micrococcales</taxon>
        <taxon>Microbacteriaceae</taxon>
        <taxon>Cryobacterium</taxon>
    </lineage>
</organism>
<dbReference type="InterPro" id="IPR027417">
    <property type="entry name" value="P-loop_NTPase"/>
</dbReference>
<gene>
    <name evidence="5" type="primary">adk</name>
    <name evidence="8" type="ORF">PA27867_2940</name>
</gene>
<comment type="pathway">
    <text evidence="5">Purine metabolism; AMP biosynthesis via salvage pathway; AMP from ADP: step 1/1.</text>
</comment>
<feature type="binding site" evidence="5">
    <location>
        <begin position="11"/>
        <end position="16"/>
    </location>
    <ligand>
        <name>ATP</name>
        <dbReference type="ChEBI" id="CHEBI:30616"/>
    </ligand>
</feature>
<evidence type="ECO:0000256" key="2">
    <source>
        <dbReference type="ARBA" id="ARBA00022727"/>
    </source>
</evidence>
<feature type="region of interest" description="NMP" evidence="5">
    <location>
        <begin position="31"/>
        <end position="60"/>
    </location>
</feature>
<evidence type="ECO:0000256" key="7">
    <source>
        <dbReference type="RuleBase" id="RU003331"/>
    </source>
</evidence>